<gene>
    <name evidence="4" type="ORF">J1C47_20745</name>
</gene>
<dbReference type="Gene3D" id="3.40.190.10">
    <property type="entry name" value="Periplasmic binding protein-like II"/>
    <property type="match status" value="2"/>
</dbReference>
<comment type="caution">
    <text evidence="4">The sequence shown here is derived from an EMBL/GenBank/DDBJ whole genome shotgun (WGS) entry which is preliminary data.</text>
</comment>
<evidence type="ECO:0000256" key="1">
    <source>
        <dbReference type="ARBA" id="ARBA00004418"/>
    </source>
</evidence>
<proteinExistence type="inferred from homology"/>
<evidence type="ECO:0000256" key="3">
    <source>
        <dbReference type="ARBA" id="ARBA00022729"/>
    </source>
</evidence>
<accession>A0ABS3J8U1</accession>
<comment type="similarity">
    <text evidence="2">Belongs to the bacterial solute-binding protein SsuA/TauA family.</text>
</comment>
<dbReference type="SUPFAM" id="SSF53850">
    <property type="entry name" value="Periplasmic binding protein-like II"/>
    <property type="match status" value="1"/>
</dbReference>
<evidence type="ECO:0000313" key="4">
    <source>
        <dbReference type="EMBL" id="MBO0906084.1"/>
    </source>
</evidence>
<comment type="subcellular location">
    <subcellularLocation>
        <location evidence="1">Periplasm</location>
    </subcellularLocation>
</comment>
<keyword evidence="5" id="KW-1185">Reference proteome</keyword>
<dbReference type="PANTHER" id="PTHR30024">
    <property type="entry name" value="ALIPHATIC SULFONATES-BINDING PROTEIN-RELATED"/>
    <property type="match status" value="1"/>
</dbReference>
<evidence type="ECO:0000313" key="5">
    <source>
        <dbReference type="Proteomes" id="UP000664288"/>
    </source>
</evidence>
<name>A0ABS3J8U1_9HYPH</name>
<protein>
    <submittedName>
        <fullName evidence="4">ABC transporter substrate-binding protein</fullName>
    </submittedName>
</protein>
<sequence>MPPVSAAAPAASGADVLRVGCYPTAKSLPLRIGIEKGFFAACGLDVSLSYENNSRLQRDRLASGDFDVIHIAVDNAVSMLEEDGLDVVVVLGGDSGMNEFFVQPDIDGFAGIRGRRVVVDAVDTAYALQAVKILADHGLAAGRDYTLDPVGRGALRLEAMQADPSAAAAVLNPPYSLEAEDLGFRSLGRTVELLGGYQAGGAFVLRDWARANEDRLVRYLAAYLEALRWMRLPGNRAHCVGVLCEQLQLSADVAARSLAQLLDPDFGFAADAEIDPAGFEKVLELRRMTASTPARTPARAASGDMIDLRYYRMALARLSPPSAEPTTNRQNGI</sequence>
<keyword evidence="3" id="KW-0732">Signal</keyword>
<organism evidence="4 5">
    <name type="scientific">Jiella sonneratiae</name>
    <dbReference type="NCBI Taxonomy" id="2816856"/>
    <lineage>
        <taxon>Bacteria</taxon>
        <taxon>Pseudomonadati</taxon>
        <taxon>Pseudomonadota</taxon>
        <taxon>Alphaproteobacteria</taxon>
        <taxon>Hyphomicrobiales</taxon>
        <taxon>Aurantimonadaceae</taxon>
        <taxon>Jiella</taxon>
    </lineage>
</organism>
<dbReference type="EMBL" id="JAFMPY010000031">
    <property type="protein sequence ID" value="MBO0906084.1"/>
    <property type="molecule type" value="Genomic_DNA"/>
</dbReference>
<dbReference type="Pfam" id="PF13379">
    <property type="entry name" value="NMT1_2"/>
    <property type="match status" value="1"/>
</dbReference>
<evidence type="ECO:0000256" key="2">
    <source>
        <dbReference type="ARBA" id="ARBA00010742"/>
    </source>
</evidence>
<dbReference type="PANTHER" id="PTHR30024:SF47">
    <property type="entry name" value="TAURINE-BINDING PERIPLASMIC PROTEIN"/>
    <property type="match status" value="1"/>
</dbReference>
<reference evidence="4 5" key="1">
    <citation type="submission" date="2021-03" db="EMBL/GenBank/DDBJ databases">
        <title>Whole genome sequence of Jiella sp. MQZ13P-4.</title>
        <authorList>
            <person name="Tuo L."/>
        </authorList>
    </citation>
    <scope>NUCLEOTIDE SEQUENCE [LARGE SCALE GENOMIC DNA]</scope>
    <source>
        <strain evidence="4 5">MQZ13P-4</strain>
    </source>
</reference>
<dbReference type="Proteomes" id="UP000664288">
    <property type="component" value="Unassembled WGS sequence"/>
</dbReference>